<accession>A0A0X3VD43</accession>
<gene>
    <name evidence="3" type="ORF">ADL15_01225</name>
</gene>
<organism evidence="3 4">
    <name type="scientific">Actinoplanes awajinensis subsp. mycoplanecinus</name>
    <dbReference type="NCBI Taxonomy" id="135947"/>
    <lineage>
        <taxon>Bacteria</taxon>
        <taxon>Bacillati</taxon>
        <taxon>Actinomycetota</taxon>
        <taxon>Actinomycetes</taxon>
        <taxon>Micromonosporales</taxon>
        <taxon>Micromonosporaceae</taxon>
        <taxon>Actinoplanes</taxon>
    </lineage>
</organism>
<evidence type="ECO:0000256" key="2">
    <source>
        <dbReference type="SAM" id="Phobius"/>
    </source>
</evidence>
<dbReference type="AlphaFoldDB" id="A0A0X3VD43"/>
<feature type="transmembrane region" description="Helical" evidence="2">
    <location>
        <begin position="12"/>
        <end position="31"/>
    </location>
</feature>
<sequence length="377" mass="37875">MANQTGRPIAPARKLVAAVIGTIAVFVIVYGLGLASWPVAIFGLVMLAIAIALTMVGNVRRGGRATVAGNAEVVDISAPPISGAYGRAEIRAIVVAPGLGTSEAVIRDGRVPVAKWPTIGSTVPITVDVDDTRRVRVNWKDAPARDEGADPPQQVQPDLGEDPDDADDAGLSAVAPGPWEGRDNDFVTEPTSTPVVVRDTPDGPILEGQLVGTGEQATPLPRRAANGPRSGFDTAATDPVGFDPLDPDPADPRATSPVSPGAPGSPVSPGAPGPTGSPAAASEPAPSTDQVRNADADAPVSPARGHSSAESGADSRDRPSNGTATSRPGSGASSQAWPSASYPPPPATAGPAAGDDYPPPPGPSVPTLGDDYPPPPG</sequence>
<keyword evidence="4" id="KW-1185">Reference proteome</keyword>
<feature type="compositionally biased region" description="Acidic residues" evidence="1">
    <location>
        <begin position="159"/>
        <end position="168"/>
    </location>
</feature>
<reference evidence="3 4" key="1">
    <citation type="submission" date="2015-10" db="EMBL/GenBank/DDBJ databases">
        <authorList>
            <person name="Gilbert D.G."/>
        </authorList>
    </citation>
    <scope>NUCLEOTIDE SEQUENCE [LARGE SCALE GENOMIC DNA]</scope>
    <source>
        <strain evidence="3 4">NRRL B-16712</strain>
    </source>
</reference>
<feature type="region of interest" description="Disordered" evidence="1">
    <location>
        <begin position="140"/>
        <end position="377"/>
    </location>
</feature>
<evidence type="ECO:0000313" key="4">
    <source>
        <dbReference type="Proteomes" id="UP000053244"/>
    </source>
</evidence>
<keyword evidence="2" id="KW-1133">Transmembrane helix</keyword>
<evidence type="ECO:0000256" key="1">
    <source>
        <dbReference type="SAM" id="MobiDB-lite"/>
    </source>
</evidence>
<proteinExistence type="predicted"/>
<keyword evidence="2" id="KW-0472">Membrane</keyword>
<evidence type="ECO:0000313" key="3">
    <source>
        <dbReference type="EMBL" id="KUL42524.1"/>
    </source>
</evidence>
<name>A0A0X3VD43_9ACTN</name>
<protein>
    <submittedName>
        <fullName evidence="3">Uncharacterized protein</fullName>
    </submittedName>
</protein>
<keyword evidence="2" id="KW-0812">Transmembrane</keyword>
<dbReference type="Proteomes" id="UP000053244">
    <property type="component" value="Unassembled WGS sequence"/>
</dbReference>
<feature type="non-terminal residue" evidence="3">
    <location>
        <position position="377"/>
    </location>
</feature>
<feature type="compositionally biased region" description="Low complexity" evidence="1">
    <location>
        <begin position="252"/>
        <end position="287"/>
    </location>
</feature>
<comment type="caution">
    <text evidence="3">The sequence shown here is derived from an EMBL/GenBank/DDBJ whole genome shotgun (WGS) entry which is preliminary data.</text>
</comment>
<dbReference type="EMBL" id="LLZH01000001">
    <property type="protein sequence ID" value="KUL42524.1"/>
    <property type="molecule type" value="Genomic_DNA"/>
</dbReference>
<feature type="transmembrane region" description="Helical" evidence="2">
    <location>
        <begin position="37"/>
        <end position="56"/>
    </location>
</feature>